<reference evidence="2" key="1">
    <citation type="journal article" date="2021" name="Genome Biol. Evol.">
        <title>The assembled and annotated genome of the fairy-ring fungus Marasmius oreades.</title>
        <authorList>
            <person name="Hiltunen M."/>
            <person name="Ament-Velasquez S.L."/>
            <person name="Johannesson H."/>
        </authorList>
    </citation>
    <scope>NUCLEOTIDE SEQUENCE</scope>
    <source>
        <strain evidence="2">03SP1</strain>
    </source>
</reference>
<gene>
    <name evidence="2" type="ORF">E1B28_010242</name>
</gene>
<feature type="compositionally biased region" description="Polar residues" evidence="1">
    <location>
        <begin position="221"/>
        <end position="232"/>
    </location>
</feature>
<feature type="region of interest" description="Disordered" evidence="1">
    <location>
        <begin position="287"/>
        <end position="321"/>
    </location>
</feature>
<dbReference type="OrthoDB" id="10644005at2759"/>
<feature type="compositionally biased region" description="Polar residues" evidence="1">
    <location>
        <begin position="144"/>
        <end position="157"/>
    </location>
</feature>
<feature type="compositionally biased region" description="Polar residues" evidence="1">
    <location>
        <begin position="365"/>
        <end position="402"/>
    </location>
</feature>
<dbReference type="RefSeq" id="XP_043007661.1">
    <property type="nucleotide sequence ID" value="XM_043155196.1"/>
</dbReference>
<feature type="compositionally biased region" description="Polar residues" evidence="1">
    <location>
        <begin position="531"/>
        <end position="540"/>
    </location>
</feature>
<proteinExistence type="predicted"/>
<feature type="compositionally biased region" description="Basic and acidic residues" evidence="1">
    <location>
        <begin position="333"/>
        <end position="348"/>
    </location>
</feature>
<dbReference type="GeneID" id="66079318"/>
<organism evidence="2 3">
    <name type="scientific">Marasmius oreades</name>
    <name type="common">fairy-ring Marasmius</name>
    <dbReference type="NCBI Taxonomy" id="181124"/>
    <lineage>
        <taxon>Eukaryota</taxon>
        <taxon>Fungi</taxon>
        <taxon>Dikarya</taxon>
        <taxon>Basidiomycota</taxon>
        <taxon>Agaricomycotina</taxon>
        <taxon>Agaricomycetes</taxon>
        <taxon>Agaricomycetidae</taxon>
        <taxon>Agaricales</taxon>
        <taxon>Marasmiineae</taxon>
        <taxon>Marasmiaceae</taxon>
        <taxon>Marasmius</taxon>
    </lineage>
</organism>
<keyword evidence="3" id="KW-1185">Reference proteome</keyword>
<comment type="caution">
    <text evidence="2">The sequence shown here is derived from an EMBL/GenBank/DDBJ whole genome shotgun (WGS) entry which is preliminary data.</text>
</comment>
<sequence length="625" mass="64510">MFDGSDTTQVSVHDNWADVMDDSASTLSTSTFFSSASVTESADILGRHDQDDAGFLSMDDFDDEVDSGAKLGDITPGGGGHVLTQKTMDDETVRVTTLTPFGIQEQNLTMDFEASLSLAFDDQSSYDASHDVSFDTAHEEPHKASSTGVDASGQGSSAEHVEGSRTAGDGGDNVLDEGRGPSVVTEGTSRQQTSESLAEADVQVCKKASGSSTGGQTPSSEDQIGQVASSLSVADPQATHQVTERPQDPPKLTIDTSVAANAVEPTSKNDTVVDRIQNAILVHLVSKGSHSQPGPQKDNAGGSGNVLAALSNHSSSTRSGVIVEGGPVMASAERNENAAKQTEREKAQPVDVAPSSSKVGPLSLSAEQPSANVDTILPNPTQDDKNSSTMPSSVVHDSQSPQVDVDRAGMENVESKAPGSTSITTIAANEERAGVVLTGDDKSNNANLTTDIPPSKHYDEGFNVIKATTDNKGALATSSQGRSPVTVSSETSTSTDQGEGFEILNHGDAHGEADVSSRSSKADDVARPTHQDTVNRSQSVEVGDAGSLFASSDPLAGGSVTPNVEVVDVVVPPTPVQYLEGSGLNDGKDGFLPSSRSPALDNSDVCTLNGASVSTTATRPLDALD</sequence>
<evidence type="ECO:0000313" key="2">
    <source>
        <dbReference type="EMBL" id="KAG7091191.1"/>
    </source>
</evidence>
<accession>A0A9P7RXX4</accession>
<feature type="compositionally biased region" description="Polar residues" evidence="1">
    <location>
        <begin position="185"/>
        <end position="196"/>
    </location>
</feature>
<dbReference type="EMBL" id="CM032186">
    <property type="protein sequence ID" value="KAG7091191.1"/>
    <property type="molecule type" value="Genomic_DNA"/>
</dbReference>
<feature type="region of interest" description="Disordered" evidence="1">
    <location>
        <begin position="474"/>
        <end position="540"/>
    </location>
</feature>
<protein>
    <submittedName>
        <fullName evidence="2">Uncharacterized protein</fullName>
    </submittedName>
</protein>
<dbReference type="KEGG" id="more:E1B28_010242"/>
<feature type="compositionally biased region" description="Low complexity" evidence="1">
    <location>
        <begin position="209"/>
        <end position="220"/>
    </location>
</feature>
<feature type="compositionally biased region" description="Polar residues" evidence="1">
    <location>
        <begin position="604"/>
        <end position="618"/>
    </location>
</feature>
<feature type="compositionally biased region" description="Basic and acidic residues" evidence="1">
    <location>
        <begin position="128"/>
        <end position="143"/>
    </location>
</feature>
<feature type="compositionally biased region" description="Polar residues" evidence="1">
    <location>
        <begin position="474"/>
        <end position="483"/>
    </location>
</feature>
<name>A0A9P7RXX4_9AGAR</name>
<feature type="region of interest" description="Disordered" evidence="1">
    <location>
        <begin position="333"/>
        <end position="402"/>
    </location>
</feature>
<feature type="region of interest" description="Disordered" evidence="1">
    <location>
        <begin position="579"/>
        <end position="625"/>
    </location>
</feature>
<evidence type="ECO:0000256" key="1">
    <source>
        <dbReference type="SAM" id="MobiDB-lite"/>
    </source>
</evidence>
<evidence type="ECO:0000313" key="3">
    <source>
        <dbReference type="Proteomes" id="UP001049176"/>
    </source>
</evidence>
<dbReference type="Proteomes" id="UP001049176">
    <property type="component" value="Chromosome 6"/>
</dbReference>
<feature type="compositionally biased region" description="Low complexity" evidence="1">
    <location>
        <begin position="485"/>
        <end position="495"/>
    </location>
</feature>
<feature type="compositionally biased region" description="Basic and acidic residues" evidence="1">
    <location>
        <begin position="505"/>
        <end position="530"/>
    </location>
</feature>
<feature type="region of interest" description="Disordered" evidence="1">
    <location>
        <begin position="128"/>
        <end position="252"/>
    </location>
</feature>
<dbReference type="AlphaFoldDB" id="A0A9P7RXX4"/>